<evidence type="ECO:0000313" key="9">
    <source>
        <dbReference type="Proteomes" id="UP000029999"/>
    </source>
</evidence>
<dbReference type="PROSITE" id="PS51318">
    <property type="entry name" value="TAT"/>
    <property type="match status" value="1"/>
</dbReference>
<dbReference type="InterPro" id="IPR036374">
    <property type="entry name" value="OxRdtase_Mopterin-bd_sf"/>
</dbReference>
<dbReference type="AlphaFoldDB" id="A0A0A0BDS7"/>
<dbReference type="GO" id="GO:0006790">
    <property type="term" value="P:sulfur compound metabolic process"/>
    <property type="evidence" value="ECO:0007669"/>
    <property type="project" value="TreeGrafter"/>
</dbReference>
<dbReference type="InterPro" id="IPR014756">
    <property type="entry name" value="Ig_E-set"/>
</dbReference>
<dbReference type="Pfam" id="PF03404">
    <property type="entry name" value="Mo-co_dimer"/>
    <property type="match status" value="1"/>
</dbReference>
<dbReference type="InterPro" id="IPR008335">
    <property type="entry name" value="Mopterin_OxRdtase_euk"/>
</dbReference>
<dbReference type="NCBIfam" id="TIGR04555">
    <property type="entry name" value="sulfite_DH_soxC"/>
    <property type="match status" value="1"/>
</dbReference>
<dbReference type="GO" id="GO:0030151">
    <property type="term" value="F:molybdenum ion binding"/>
    <property type="evidence" value="ECO:0007669"/>
    <property type="project" value="InterPro"/>
</dbReference>
<dbReference type="SUPFAM" id="SSF81296">
    <property type="entry name" value="E set domains"/>
    <property type="match status" value="1"/>
</dbReference>
<dbReference type="RefSeq" id="WP_036315687.1">
    <property type="nucleotide sequence ID" value="NZ_JRQD01000007.1"/>
</dbReference>
<feature type="chain" id="PRO_5001967110" evidence="5">
    <location>
        <begin position="32"/>
        <end position="419"/>
    </location>
</feature>
<sequence length="419" mass="46456">MAKKLVKSRRQFLQTTALGSAFASFSLPLIAAQKAADFTANLPESMRQAGKPFSNYGQPSSYEKDIIRWIAANQDMPGNGVSWSPLHELQGTITPNGLHYERHHNGVPDIDPATHQLLIDGLVEQPLSFSIETLKRYPQTSRICFIECGGNSNSGWRNTPIQSSAGYAHGLVSNAEWTGVPLSYLLQEAGIKPEAKWVIAESADGASLNISIPIEKLLDDAILALYQNGERLRPENGYPMRLVLPGWEGIVNVKWLRQLRLTDTPVMSRDETAQYTDLMPDGSARQFSFIMDAKSLITSPSLGMHLSDNPGIYQVTGLAWSGRGKITRVEVSADGGESWLDAELQEPILDKAFTRFNLPWQWQGQYAVLQSRATDDSGYVQPSREALVANRGTDGFFHYNAIVSWEVTEEGDINHVYPF</sequence>
<evidence type="ECO:0000256" key="4">
    <source>
        <dbReference type="ARBA" id="ARBA00023002"/>
    </source>
</evidence>
<evidence type="ECO:0000256" key="2">
    <source>
        <dbReference type="ARBA" id="ARBA00022505"/>
    </source>
</evidence>
<keyword evidence="5" id="KW-0732">Signal</keyword>
<dbReference type="GO" id="GO:0043546">
    <property type="term" value="F:molybdopterin cofactor binding"/>
    <property type="evidence" value="ECO:0007669"/>
    <property type="project" value="TreeGrafter"/>
</dbReference>
<feature type="domain" description="Moybdenum cofactor oxidoreductase dimerisation" evidence="7">
    <location>
        <begin position="291"/>
        <end position="392"/>
    </location>
</feature>
<comment type="caution">
    <text evidence="8">The sequence shown here is derived from an EMBL/GenBank/DDBJ whole genome shotgun (WGS) entry which is preliminary data.</text>
</comment>
<evidence type="ECO:0000259" key="7">
    <source>
        <dbReference type="Pfam" id="PF03404"/>
    </source>
</evidence>
<name>A0A0A0BDS7_9GAMM</name>
<dbReference type="FunFam" id="2.60.40.650:FF:000004">
    <property type="entry name" value="Sulfite oxidase, putative"/>
    <property type="match status" value="1"/>
</dbReference>
<evidence type="ECO:0000256" key="3">
    <source>
        <dbReference type="ARBA" id="ARBA00022723"/>
    </source>
</evidence>
<reference evidence="8 9" key="1">
    <citation type="submission" date="2014-09" db="EMBL/GenBank/DDBJ databases">
        <authorList>
            <person name="Grob C."/>
            <person name="Taubert M."/>
            <person name="Howat A.M."/>
            <person name="Burns O.J."/>
            <person name="Dixon J.L."/>
            <person name="Chen Y."/>
            <person name="Murrell J.C."/>
        </authorList>
    </citation>
    <scope>NUCLEOTIDE SEQUENCE [LARGE SCALE GENOMIC DNA]</scope>
    <source>
        <strain evidence="8">L4</strain>
    </source>
</reference>
<dbReference type="InterPro" id="IPR000572">
    <property type="entry name" value="OxRdtase_Mopterin-bd_dom"/>
</dbReference>
<dbReference type="Gene3D" id="2.60.40.650">
    <property type="match status" value="1"/>
</dbReference>
<protein>
    <submittedName>
        <fullName evidence="8">Sulfur oxidation molybdopterin C protein</fullName>
    </submittedName>
</protein>
<dbReference type="SUPFAM" id="SSF56524">
    <property type="entry name" value="Oxidoreductase molybdopterin-binding domain"/>
    <property type="match status" value="1"/>
</dbReference>
<comment type="cofactor">
    <cofactor evidence="1">
        <name>Mo-molybdopterin</name>
        <dbReference type="ChEBI" id="CHEBI:71302"/>
    </cofactor>
</comment>
<keyword evidence="3" id="KW-0479">Metal-binding</keyword>
<dbReference type="STRING" id="392484.LP43_2404"/>
<organism evidence="8 9">
    <name type="scientific">Methylophaga thiooxydans</name>
    <dbReference type="NCBI Taxonomy" id="392484"/>
    <lineage>
        <taxon>Bacteria</taxon>
        <taxon>Pseudomonadati</taxon>
        <taxon>Pseudomonadota</taxon>
        <taxon>Gammaproteobacteria</taxon>
        <taxon>Thiotrichales</taxon>
        <taxon>Piscirickettsiaceae</taxon>
        <taxon>Methylophaga</taxon>
    </lineage>
</organism>
<evidence type="ECO:0000313" key="8">
    <source>
        <dbReference type="EMBL" id="KGM05842.1"/>
    </source>
</evidence>
<evidence type="ECO:0000256" key="1">
    <source>
        <dbReference type="ARBA" id="ARBA00001924"/>
    </source>
</evidence>
<feature type="domain" description="Oxidoreductase molybdopterin-binding" evidence="6">
    <location>
        <begin position="104"/>
        <end position="266"/>
    </location>
</feature>
<dbReference type="Pfam" id="PF00174">
    <property type="entry name" value="Oxidored_molyb"/>
    <property type="match status" value="1"/>
</dbReference>
<dbReference type="PANTHER" id="PTHR19372">
    <property type="entry name" value="SULFITE REDUCTASE"/>
    <property type="match status" value="1"/>
</dbReference>
<dbReference type="InterPro" id="IPR030835">
    <property type="entry name" value="Sulfite_DH_SoxC"/>
</dbReference>
<dbReference type="Proteomes" id="UP000029999">
    <property type="component" value="Unassembled WGS sequence"/>
</dbReference>
<dbReference type="EMBL" id="JRQD01000007">
    <property type="protein sequence ID" value="KGM05842.1"/>
    <property type="molecule type" value="Genomic_DNA"/>
</dbReference>
<dbReference type="GO" id="GO:0008482">
    <property type="term" value="F:sulfite oxidase activity"/>
    <property type="evidence" value="ECO:0007669"/>
    <property type="project" value="TreeGrafter"/>
</dbReference>
<dbReference type="GO" id="GO:0020037">
    <property type="term" value="F:heme binding"/>
    <property type="evidence" value="ECO:0007669"/>
    <property type="project" value="TreeGrafter"/>
</dbReference>
<proteinExistence type="predicted"/>
<dbReference type="InterPro" id="IPR006311">
    <property type="entry name" value="TAT_signal"/>
</dbReference>
<feature type="signal peptide" evidence="5">
    <location>
        <begin position="1"/>
        <end position="31"/>
    </location>
</feature>
<dbReference type="Gene3D" id="3.90.420.10">
    <property type="entry name" value="Oxidoreductase, molybdopterin-binding domain"/>
    <property type="match status" value="1"/>
</dbReference>
<evidence type="ECO:0000259" key="6">
    <source>
        <dbReference type="Pfam" id="PF00174"/>
    </source>
</evidence>
<dbReference type="FunFam" id="3.90.420.10:FF:000006">
    <property type="entry name" value="Sulfur dehydrogenase subunit SoxC"/>
    <property type="match status" value="1"/>
</dbReference>
<evidence type="ECO:0000256" key="5">
    <source>
        <dbReference type="SAM" id="SignalP"/>
    </source>
</evidence>
<dbReference type="PRINTS" id="PR00407">
    <property type="entry name" value="EUMOPTERIN"/>
</dbReference>
<dbReference type="InterPro" id="IPR005066">
    <property type="entry name" value="MoCF_OxRdtse_dimer"/>
</dbReference>
<keyword evidence="4" id="KW-0560">Oxidoreductase</keyword>
<accession>A0A0A0BDS7</accession>
<gene>
    <name evidence="8" type="ORF">LP43_2404</name>
</gene>
<dbReference type="PANTHER" id="PTHR19372:SF7">
    <property type="entry name" value="SULFITE OXIDASE, MITOCHONDRIAL"/>
    <property type="match status" value="1"/>
</dbReference>
<keyword evidence="2" id="KW-0500">Molybdenum</keyword>